<evidence type="ECO:0000313" key="4">
    <source>
        <dbReference type="EMBL" id="ALE10283.1"/>
    </source>
</evidence>
<dbReference type="InterPro" id="IPR002560">
    <property type="entry name" value="Transposase_DDE"/>
</dbReference>
<dbReference type="PATRIC" id="fig|1682.24.peg.2237"/>
<name>A0A0M4LIP4_BIFLI</name>
<proteinExistence type="predicted"/>
<dbReference type="Proteomes" id="UP000067206">
    <property type="component" value="Chromosome"/>
</dbReference>
<dbReference type="EMBL" id="CP010411">
    <property type="protein sequence ID" value="ALE10283.1"/>
    <property type="molecule type" value="Genomic_DNA"/>
</dbReference>
<dbReference type="Pfam" id="PF14690">
    <property type="entry name" value="Zn_ribbon_ISL3"/>
    <property type="match status" value="1"/>
</dbReference>
<dbReference type="PANTHER" id="PTHR33498:SF1">
    <property type="entry name" value="TRANSPOSASE FOR INSERTION SEQUENCE ELEMENT IS1557"/>
    <property type="match status" value="1"/>
</dbReference>
<dbReference type="Pfam" id="PF01610">
    <property type="entry name" value="DDE_Tnp_ISL3"/>
    <property type="match status" value="1"/>
</dbReference>
<accession>A0A0M4LIP4</accession>
<reference evidence="4 5" key="1">
    <citation type="submission" date="2014-12" db="EMBL/GenBank/DDBJ databases">
        <title>Complete genome sequence of Bifidobacterium longum subsp. infantis BT1.</title>
        <authorList>
            <person name="Kim J.F."/>
            <person name="Kwak M.-J."/>
        </authorList>
    </citation>
    <scope>NUCLEOTIDE SEQUENCE [LARGE SCALE GENOMIC DNA]</scope>
    <source>
        <strain evidence="4 5">BT1</strain>
    </source>
</reference>
<dbReference type="InterPro" id="IPR047951">
    <property type="entry name" value="Transpos_ISL3"/>
</dbReference>
<evidence type="ECO:0000256" key="1">
    <source>
        <dbReference type="SAM" id="MobiDB-lite"/>
    </source>
</evidence>
<evidence type="ECO:0000259" key="3">
    <source>
        <dbReference type="Pfam" id="PF14690"/>
    </source>
</evidence>
<dbReference type="RefSeq" id="WP_434246909.1">
    <property type="nucleotide sequence ID" value="NZ_BCYF01000107.1"/>
</dbReference>
<dbReference type="InterPro" id="IPR029261">
    <property type="entry name" value="Transposase_Znf"/>
</dbReference>
<dbReference type="PANTHER" id="PTHR33498">
    <property type="entry name" value="TRANSPOSASE FOR INSERTION SEQUENCE ELEMENT IS1557"/>
    <property type="match status" value="1"/>
</dbReference>
<sequence length="439" mass="49870">MKNIFKRLLNVRGMVVEDVSIDDSPLRDAPVLVARVRCRKAALRCSRCGRKCPKYDDGGGERRWRHQDFGCYRVELVGPAPRVECRVHGVVVSRIPWAEPGSRFARDFEMECTWLMTVANRKIVSGFLHVAWRTAGDIAGRVAGRLESGMPCMFDGLTAIGVDETSHRKGHTYITVVVDHERKRVIWARDRYGKQVLDLFFEELTPEQRASIRIVTGDGARWIDSSVAEYCPNAERVPDSFHIVSWMTDCLDRARKRLWNQARRAKDKTAAEAMKGLKYAVLGNPGDLTERQSTALATLAGVDPKGQLYRSWQLKELLHTLLHQPAGQAEGGTQTMDQLGQPLAHPRDRRTMQEDPQAPGRHPQNHPTRLLQRAPGGVQQQDQGHHTHGLRLPPRRQPHRHDQTQMLRPTHPIAGPRPLTHENSRSLKKRRRGRVRLIA</sequence>
<protein>
    <submittedName>
        <fullName evidence="4">IS1557 family transposase</fullName>
    </submittedName>
</protein>
<dbReference type="AlphaFoldDB" id="A0A0M4LIP4"/>
<gene>
    <name evidence="4" type="ORF">RY67_2297</name>
</gene>
<organism evidence="4 5">
    <name type="scientific">Bifidobacterium longum subsp. infantis</name>
    <dbReference type="NCBI Taxonomy" id="1682"/>
    <lineage>
        <taxon>Bacteria</taxon>
        <taxon>Bacillati</taxon>
        <taxon>Actinomycetota</taxon>
        <taxon>Actinomycetes</taxon>
        <taxon>Bifidobacteriales</taxon>
        <taxon>Bifidobacteriaceae</taxon>
        <taxon>Bifidobacterium</taxon>
    </lineage>
</organism>
<feature type="region of interest" description="Disordered" evidence="1">
    <location>
        <begin position="328"/>
        <end position="439"/>
    </location>
</feature>
<feature type="compositionally biased region" description="Basic residues" evidence="1">
    <location>
        <begin position="426"/>
        <end position="439"/>
    </location>
</feature>
<feature type="compositionally biased region" description="Basic residues" evidence="1">
    <location>
        <begin position="386"/>
        <end position="399"/>
    </location>
</feature>
<evidence type="ECO:0000313" key="5">
    <source>
        <dbReference type="Proteomes" id="UP000067206"/>
    </source>
</evidence>
<evidence type="ECO:0000259" key="2">
    <source>
        <dbReference type="Pfam" id="PF01610"/>
    </source>
</evidence>
<feature type="domain" description="Transposase IS204/IS1001/IS1096/IS1165 DDE" evidence="2">
    <location>
        <begin position="160"/>
        <end position="330"/>
    </location>
</feature>
<feature type="domain" description="Transposase IS204/IS1001/IS1096/IS1165 zinc-finger" evidence="3">
    <location>
        <begin position="44"/>
        <end position="87"/>
    </location>
</feature>